<comment type="subcellular location">
    <subcellularLocation>
        <location evidence="1">Cell membrane</location>
        <topology evidence="1">Peripheral membrane protein</topology>
        <orientation evidence="1">Cytoplasmic side</orientation>
    </subcellularLocation>
</comment>
<keyword evidence="1" id="KW-1003">Cell membrane</keyword>
<name>A0ABU2YD74_9FLAO</name>
<dbReference type="Proteomes" id="UP001254488">
    <property type="component" value="Unassembled WGS sequence"/>
</dbReference>
<comment type="caution">
    <text evidence="2">The sequence shown here is derived from an EMBL/GenBank/DDBJ whole genome shotgun (WGS) entry which is preliminary data.</text>
</comment>
<comment type="similarity">
    <text evidence="1">Belongs to the UPF0161 family.</text>
</comment>
<dbReference type="HAMAP" id="MF_00386">
    <property type="entry name" value="UPF0161_YidD"/>
    <property type="match status" value="1"/>
</dbReference>
<organism evidence="2 3">
    <name type="scientific">Patiriisocius hiemis</name>
    <dbReference type="NCBI Taxonomy" id="3075604"/>
    <lineage>
        <taxon>Bacteria</taxon>
        <taxon>Pseudomonadati</taxon>
        <taxon>Bacteroidota</taxon>
        <taxon>Flavobacteriia</taxon>
        <taxon>Flavobacteriales</taxon>
        <taxon>Flavobacteriaceae</taxon>
        <taxon>Patiriisocius</taxon>
    </lineage>
</organism>
<dbReference type="PANTHER" id="PTHR33383">
    <property type="entry name" value="MEMBRANE PROTEIN INSERTION EFFICIENCY FACTOR-RELATED"/>
    <property type="match status" value="1"/>
</dbReference>
<keyword evidence="1" id="KW-0472">Membrane</keyword>
<dbReference type="SMART" id="SM01234">
    <property type="entry name" value="Haemolytic"/>
    <property type="match status" value="1"/>
</dbReference>
<accession>A0ABU2YD74</accession>
<sequence>MLKKALTYPFIVMIRVYQKFISPLTPSTCRFSPTCSHYAVEALQKHGFFKGGWLAIKRIGSCNPWGGQGYDPVPETKKEKN</sequence>
<dbReference type="InterPro" id="IPR002696">
    <property type="entry name" value="Membr_insert_effic_factor_YidD"/>
</dbReference>
<evidence type="ECO:0000313" key="3">
    <source>
        <dbReference type="Proteomes" id="UP001254488"/>
    </source>
</evidence>
<keyword evidence="3" id="KW-1185">Reference proteome</keyword>
<dbReference type="PANTHER" id="PTHR33383:SF1">
    <property type="entry name" value="MEMBRANE PROTEIN INSERTION EFFICIENCY FACTOR-RELATED"/>
    <property type="match status" value="1"/>
</dbReference>
<dbReference type="EMBL" id="JAVRHZ010000004">
    <property type="protein sequence ID" value="MDT0556116.1"/>
    <property type="molecule type" value="Genomic_DNA"/>
</dbReference>
<evidence type="ECO:0000256" key="1">
    <source>
        <dbReference type="HAMAP-Rule" id="MF_00386"/>
    </source>
</evidence>
<evidence type="ECO:0000313" key="2">
    <source>
        <dbReference type="EMBL" id="MDT0556116.1"/>
    </source>
</evidence>
<protein>
    <recommendedName>
        <fullName evidence="1">Putative membrane protein insertion efficiency factor</fullName>
    </recommendedName>
</protein>
<gene>
    <name evidence="2" type="primary">yidD</name>
    <name evidence="2" type="ORF">RM538_08880</name>
</gene>
<proteinExistence type="inferred from homology"/>
<comment type="function">
    <text evidence="1">Could be involved in insertion of integral membrane proteins into the membrane.</text>
</comment>
<dbReference type="NCBIfam" id="TIGR00278">
    <property type="entry name" value="membrane protein insertion efficiency factor YidD"/>
    <property type="match status" value="1"/>
</dbReference>
<reference evidence="2 3" key="1">
    <citation type="submission" date="2023-09" db="EMBL/GenBank/DDBJ databases">
        <authorList>
            <person name="Rey-Velasco X."/>
        </authorList>
    </citation>
    <scope>NUCLEOTIDE SEQUENCE [LARGE SCALE GENOMIC DNA]</scope>
    <source>
        <strain evidence="2 3">W242</strain>
    </source>
</reference>
<dbReference type="Pfam" id="PF01809">
    <property type="entry name" value="YidD"/>
    <property type="match status" value="1"/>
</dbReference>